<dbReference type="Proteomes" id="UP001165082">
    <property type="component" value="Unassembled WGS sequence"/>
</dbReference>
<comment type="caution">
    <text evidence="2">The sequence shown here is derived from an EMBL/GenBank/DDBJ whole genome shotgun (WGS) entry which is preliminary data.</text>
</comment>
<evidence type="ECO:0000313" key="2">
    <source>
        <dbReference type="EMBL" id="GMI20648.1"/>
    </source>
</evidence>
<evidence type="ECO:0000256" key="1">
    <source>
        <dbReference type="SAM" id="MobiDB-lite"/>
    </source>
</evidence>
<name>A0A9W7FWX0_9STRA</name>
<dbReference type="EMBL" id="BRXZ01008059">
    <property type="protein sequence ID" value="GMI20648.1"/>
    <property type="molecule type" value="Genomic_DNA"/>
</dbReference>
<organism evidence="2 3">
    <name type="scientific">Triparma retinervis</name>
    <dbReference type="NCBI Taxonomy" id="2557542"/>
    <lineage>
        <taxon>Eukaryota</taxon>
        <taxon>Sar</taxon>
        <taxon>Stramenopiles</taxon>
        <taxon>Ochrophyta</taxon>
        <taxon>Bolidophyceae</taxon>
        <taxon>Parmales</taxon>
        <taxon>Triparmaceae</taxon>
        <taxon>Triparma</taxon>
    </lineage>
</organism>
<keyword evidence="3" id="KW-1185">Reference proteome</keyword>
<sequence>MKRTKESLWGVLFGYEMEKFDLGPDSEGPSREPPASSSFSASPPVYTDLLREKAQGCREGKRNDVSMEEAKRIDEEAGIDVSSKFRESDEDVKD</sequence>
<evidence type="ECO:0000313" key="3">
    <source>
        <dbReference type="Proteomes" id="UP001165082"/>
    </source>
</evidence>
<feature type="region of interest" description="Disordered" evidence="1">
    <location>
        <begin position="20"/>
        <end position="44"/>
    </location>
</feature>
<feature type="compositionally biased region" description="Low complexity" evidence="1">
    <location>
        <begin position="33"/>
        <end position="44"/>
    </location>
</feature>
<dbReference type="OrthoDB" id="354304at2759"/>
<dbReference type="AlphaFoldDB" id="A0A9W7FWX0"/>
<gene>
    <name evidence="2" type="ORF">TrRE_jg10247</name>
</gene>
<protein>
    <submittedName>
        <fullName evidence="2">Uncharacterized protein</fullName>
    </submittedName>
</protein>
<accession>A0A9W7FWX0</accession>
<proteinExistence type="predicted"/>
<feature type="non-terminal residue" evidence="2">
    <location>
        <position position="94"/>
    </location>
</feature>
<reference evidence="2" key="1">
    <citation type="submission" date="2022-07" db="EMBL/GenBank/DDBJ databases">
        <title>Genome analysis of Parmales, a sister group of diatoms, reveals the evolutionary specialization of diatoms from phago-mixotrophs to photoautotrophs.</title>
        <authorList>
            <person name="Ban H."/>
            <person name="Sato S."/>
            <person name="Yoshikawa S."/>
            <person name="Kazumasa Y."/>
            <person name="Nakamura Y."/>
            <person name="Ichinomiya M."/>
            <person name="Saitoh K."/>
            <person name="Sato N."/>
            <person name="Blanc-Mathieu R."/>
            <person name="Endo H."/>
            <person name="Kuwata A."/>
            <person name="Ogata H."/>
        </authorList>
    </citation>
    <scope>NUCLEOTIDE SEQUENCE</scope>
</reference>